<sequence>MQASALTTIGLPLALAIIMLGLGLHLRIEDFKRILVQPKAILIGLMCQAVLLPALCYFLCKALGLPAELAVGMMLLAASPGGITANLYSHLFKGDVALNISLTAINSVLSIVSIPVIVNFALESFMGSQAYIPLQFQKTLEVIVMVLTPVAIGMFIHAKFPRFSAKMDKPVKIASSVILTLLIVLVVISQWKVLMDNIQVVGTATLIFNVASMLVGYFAGKITRLTEGQNRAIAFEIGLHNSTLAIYLALVVLKDGAMSIAPAIYGLVMFFTAAAFGWWVSRGPAPVPALAK</sequence>
<evidence type="ECO:0000313" key="7">
    <source>
        <dbReference type="Proteomes" id="UP001367030"/>
    </source>
</evidence>
<dbReference type="PANTHER" id="PTHR10361">
    <property type="entry name" value="SODIUM-BILE ACID COTRANSPORTER"/>
    <property type="match status" value="1"/>
</dbReference>
<evidence type="ECO:0000256" key="3">
    <source>
        <dbReference type="ARBA" id="ARBA00022989"/>
    </source>
</evidence>
<comment type="subcellular location">
    <subcellularLocation>
        <location evidence="1">Membrane</location>
        <topology evidence="1">Multi-pass membrane protein</topology>
    </subcellularLocation>
</comment>
<name>A0ABU8X709_9BURK</name>
<reference evidence="6 7" key="1">
    <citation type="submission" date="2024-03" db="EMBL/GenBank/DDBJ databases">
        <title>Novel species of the genus Variovorax.</title>
        <authorList>
            <person name="Liu Q."/>
            <person name="Xin Y.-H."/>
        </authorList>
    </citation>
    <scope>NUCLEOTIDE SEQUENCE [LARGE SCALE GENOMIC DNA]</scope>
    <source>
        <strain evidence="6 7">KACC 18901</strain>
    </source>
</reference>
<evidence type="ECO:0000313" key="6">
    <source>
        <dbReference type="EMBL" id="MEJ8855612.1"/>
    </source>
</evidence>
<keyword evidence="3 5" id="KW-1133">Transmembrane helix</keyword>
<dbReference type="EMBL" id="JBBKZS010000005">
    <property type="protein sequence ID" value="MEJ8855612.1"/>
    <property type="molecule type" value="Genomic_DNA"/>
</dbReference>
<evidence type="ECO:0000256" key="1">
    <source>
        <dbReference type="ARBA" id="ARBA00004141"/>
    </source>
</evidence>
<feature type="transmembrane region" description="Helical" evidence="5">
    <location>
        <begin position="142"/>
        <end position="161"/>
    </location>
</feature>
<organism evidence="6 7">
    <name type="scientific">Variovorax robiniae</name>
    <dbReference type="NCBI Taxonomy" id="1836199"/>
    <lineage>
        <taxon>Bacteria</taxon>
        <taxon>Pseudomonadati</taxon>
        <taxon>Pseudomonadota</taxon>
        <taxon>Betaproteobacteria</taxon>
        <taxon>Burkholderiales</taxon>
        <taxon>Comamonadaceae</taxon>
        <taxon>Variovorax</taxon>
    </lineage>
</organism>
<keyword evidence="2 5" id="KW-0812">Transmembrane</keyword>
<protein>
    <submittedName>
        <fullName evidence="6">Bile acid:sodium symporter family protein</fullName>
    </submittedName>
</protein>
<feature type="transmembrane region" description="Helical" evidence="5">
    <location>
        <begin position="259"/>
        <end position="280"/>
    </location>
</feature>
<dbReference type="InterPro" id="IPR004710">
    <property type="entry name" value="Bilac:Na_transpt"/>
</dbReference>
<feature type="transmembrane region" description="Helical" evidence="5">
    <location>
        <begin position="100"/>
        <end position="122"/>
    </location>
</feature>
<gene>
    <name evidence="6" type="ORF">WKW79_13585</name>
</gene>
<keyword evidence="7" id="KW-1185">Reference proteome</keyword>
<dbReference type="InterPro" id="IPR002657">
    <property type="entry name" value="BilAc:Na_symport/Acr3"/>
</dbReference>
<accession>A0ABU8X709</accession>
<feature type="transmembrane region" description="Helical" evidence="5">
    <location>
        <begin position="232"/>
        <end position="253"/>
    </location>
</feature>
<feature type="transmembrane region" description="Helical" evidence="5">
    <location>
        <begin position="173"/>
        <end position="191"/>
    </location>
</feature>
<evidence type="ECO:0000256" key="5">
    <source>
        <dbReference type="SAM" id="Phobius"/>
    </source>
</evidence>
<dbReference type="Pfam" id="PF01758">
    <property type="entry name" value="SBF"/>
    <property type="match status" value="1"/>
</dbReference>
<dbReference type="PANTHER" id="PTHR10361:SF24">
    <property type="entry name" value="P3 PROTEIN"/>
    <property type="match status" value="1"/>
</dbReference>
<dbReference type="RefSeq" id="WP_340335698.1">
    <property type="nucleotide sequence ID" value="NZ_JBBKZS010000005.1"/>
</dbReference>
<dbReference type="Gene3D" id="1.20.1530.20">
    <property type="match status" value="1"/>
</dbReference>
<feature type="transmembrane region" description="Helical" evidence="5">
    <location>
        <begin position="6"/>
        <end position="28"/>
    </location>
</feature>
<dbReference type="InterPro" id="IPR038770">
    <property type="entry name" value="Na+/solute_symporter_sf"/>
</dbReference>
<dbReference type="Proteomes" id="UP001367030">
    <property type="component" value="Unassembled WGS sequence"/>
</dbReference>
<proteinExistence type="predicted"/>
<evidence type="ECO:0000256" key="4">
    <source>
        <dbReference type="ARBA" id="ARBA00023136"/>
    </source>
</evidence>
<feature type="transmembrane region" description="Helical" evidence="5">
    <location>
        <begin position="70"/>
        <end position="88"/>
    </location>
</feature>
<evidence type="ECO:0000256" key="2">
    <source>
        <dbReference type="ARBA" id="ARBA00022692"/>
    </source>
</evidence>
<keyword evidence="4 5" id="KW-0472">Membrane</keyword>
<feature type="transmembrane region" description="Helical" evidence="5">
    <location>
        <begin position="40"/>
        <end position="64"/>
    </location>
</feature>
<comment type="caution">
    <text evidence="6">The sequence shown here is derived from an EMBL/GenBank/DDBJ whole genome shotgun (WGS) entry which is preliminary data.</text>
</comment>
<feature type="transmembrane region" description="Helical" evidence="5">
    <location>
        <begin position="197"/>
        <end position="220"/>
    </location>
</feature>